<reference evidence="6 7" key="1">
    <citation type="submission" date="2018-08" db="EMBL/GenBank/DDBJ databases">
        <title>Aphanomyces genome sequencing and annotation.</title>
        <authorList>
            <person name="Minardi D."/>
            <person name="Oidtmann B."/>
            <person name="Van Der Giezen M."/>
            <person name="Studholme D.J."/>
        </authorList>
    </citation>
    <scope>NUCLEOTIDE SEQUENCE [LARGE SCALE GENOMIC DNA]</scope>
    <source>
        <strain evidence="6 7">SA</strain>
    </source>
</reference>
<feature type="non-terminal residue" evidence="6">
    <location>
        <position position="499"/>
    </location>
</feature>
<dbReference type="PANTHER" id="PTHR10856:SF20">
    <property type="entry name" value="CORONIN-7"/>
    <property type="match status" value="1"/>
</dbReference>
<evidence type="ECO:0000256" key="2">
    <source>
        <dbReference type="ARBA" id="ARBA00022574"/>
    </source>
</evidence>
<protein>
    <recommendedName>
        <fullName evidence="5">Coronin</fullName>
    </recommendedName>
</protein>
<keyword evidence="3 5" id="KW-0677">Repeat</keyword>
<dbReference type="SUPFAM" id="SSF50978">
    <property type="entry name" value="WD40 repeat-like"/>
    <property type="match status" value="1"/>
</dbReference>
<dbReference type="Pfam" id="PF00400">
    <property type="entry name" value="WD40"/>
    <property type="match status" value="3"/>
</dbReference>
<evidence type="ECO:0000256" key="3">
    <source>
        <dbReference type="ARBA" id="ARBA00022737"/>
    </source>
</evidence>
<feature type="repeat" description="WD" evidence="4">
    <location>
        <begin position="313"/>
        <end position="344"/>
    </location>
</feature>
<evidence type="ECO:0000256" key="5">
    <source>
        <dbReference type="RuleBase" id="RU280818"/>
    </source>
</evidence>
<dbReference type="AlphaFoldDB" id="A0A397DJ20"/>
<dbReference type="InterPro" id="IPR015505">
    <property type="entry name" value="Coronin"/>
</dbReference>
<dbReference type="SMART" id="SM01167">
    <property type="entry name" value="DUF1900"/>
    <property type="match status" value="1"/>
</dbReference>
<gene>
    <name evidence="6" type="ORF">DYB38_007179</name>
</gene>
<evidence type="ECO:0000256" key="1">
    <source>
        <dbReference type="ARBA" id="ARBA00009482"/>
    </source>
</evidence>
<accession>A0A397DJ20</accession>
<evidence type="ECO:0000313" key="7">
    <source>
        <dbReference type="Proteomes" id="UP000265716"/>
    </source>
</evidence>
<comment type="caution">
    <text evidence="6">The sequence shown here is derived from an EMBL/GenBank/DDBJ whole genome shotgun (WGS) entry which is preliminary data.</text>
</comment>
<comment type="similarity">
    <text evidence="1 5">Belongs to the WD repeat coronin family.</text>
</comment>
<dbReference type="Proteomes" id="UP000265716">
    <property type="component" value="Unassembled WGS sequence"/>
</dbReference>
<dbReference type="InterPro" id="IPR036322">
    <property type="entry name" value="WD40_repeat_dom_sf"/>
</dbReference>
<name>A0A397DJ20_APHAT</name>
<proteinExistence type="inferred from homology"/>
<evidence type="ECO:0000313" key="6">
    <source>
        <dbReference type="EMBL" id="RHY65755.1"/>
    </source>
</evidence>
<dbReference type="InterPro" id="IPR019775">
    <property type="entry name" value="WD40_repeat_CS"/>
</dbReference>
<dbReference type="Gene3D" id="2.130.10.10">
    <property type="entry name" value="YVTN repeat-like/Quinoprotein amine dehydrogenase"/>
    <property type="match status" value="2"/>
</dbReference>
<dbReference type="PROSITE" id="PS00678">
    <property type="entry name" value="WD_REPEATS_1"/>
    <property type="match status" value="1"/>
</dbReference>
<dbReference type="InterPro" id="IPR001680">
    <property type="entry name" value="WD40_rpt"/>
</dbReference>
<sequence length="499" mass="54565">MYIICSKYRNVLGANVPREEWYEELQLDADRLDLYPIDATATQLAFPSQLNALENRSCCVWSYKDAAASTRVVGLAFHPSASGVLAVAMSKHVEVLDVQHQQKCVSTSSFVHPDVITGFTWNDDGSAVATVCQDNVIRLWDPRRSVSAGFDVASTKGHQGRKAAAITWVHPSSFLTAGFNTLQERELMLWDVRKLDKAMARERMDTGTGLLMPIFDQDTNLLFVGGRGDKTIRTYELNVEKARAFTALQPATAGRPTWGMATLPKRACALGKCEVARVLVLEQGGTIEPISYTVPRRDAATQFQVDQGGGVVVNGHKMSVTDLEFHPFHSALLATASDDGTIRVSDHTKPDPFVTSLDGHTKGVRCVAFHPTADTVLASGSQDNCVKLWDVETGAARQTIDKFEDAPLNLSFNFDGSLVATISRDKTCLAPNIADVALPKRQVLPRDLRLLVRHVSMLHKHLDKGCVHVLGHMHAIAAHVHVPALAGDQIVHGRSVLSH</sequence>
<dbReference type="InterPro" id="IPR015943">
    <property type="entry name" value="WD40/YVTN_repeat-like_dom_sf"/>
</dbReference>
<dbReference type="SMART" id="SM00320">
    <property type="entry name" value="WD40"/>
    <property type="match status" value="5"/>
</dbReference>
<dbReference type="VEuPathDB" id="FungiDB:H257_13909"/>
<dbReference type="PROSITE" id="PS50082">
    <property type="entry name" value="WD_REPEATS_2"/>
    <property type="match status" value="3"/>
</dbReference>
<organism evidence="6 7">
    <name type="scientific">Aphanomyces astaci</name>
    <name type="common">Crayfish plague agent</name>
    <dbReference type="NCBI Taxonomy" id="112090"/>
    <lineage>
        <taxon>Eukaryota</taxon>
        <taxon>Sar</taxon>
        <taxon>Stramenopiles</taxon>
        <taxon>Oomycota</taxon>
        <taxon>Saprolegniomycetes</taxon>
        <taxon>Saprolegniales</taxon>
        <taxon>Verrucalvaceae</taxon>
        <taxon>Aphanomyces</taxon>
    </lineage>
</organism>
<dbReference type="PANTHER" id="PTHR10856">
    <property type="entry name" value="CORONIN"/>
    <property type="match status" value="1"/>
</dbReference>
<dbReference type="VEuPathDB" id="FungiDB:H257_03713"/>
<dbReference type="PROSITE" id="PS50294">
    <property type="entry name" value="WD_REPEATS_REGION"/>
    <property type="match status" value="2"/>
</dbReference>
<keyword evidence="2 4" id="KW-0853">WD repeat</keyword>
<evidence type="ECO:0000256" key="4">
    <source>
        <dbReference type="PROSITE-ProRule" id="PRU00221"/>
    </source>
</evidence>
<dbReference type="EMBL" id="QUTC01004252">
    <property type="protein sequence ID" value="RHY65755.1"/>
    <property type="molecule type" value="Genomic_DNA"/>
</dbReference>
<feature type="repeat" description="WD" evidence="4">
    <location>
        <begin position="357"/>
        <end position="399"/>
    </location>
</feature>
<feature type="repeat" description="WD" evidence="4">
    <location>
        <begin position="109"/>
        <end position="141"/>
    </location>
</feature>